<keyword evidence="1" id="KW-0812">Transmembrane</keyword>
<evidence type="ECO:0000313" key="3">
    <source>
        <dbReference type="Proteomes" id="UP000282971"/>
    </source>
</evidence>
<name>A0A437M6K0_9SPHN</name>
<accession>A0A437M6K0</accession>
<feature type="transmembrane region" description="Helical" evidence="1">
    <location>
        <begin position="62"/>
        <end position="87"/>
    </location>
</feature>
<dbReference type="EMBL" id="SACN01000001">
    <property type="protein sequence ID" value="RVT93124.1"/>
    <property type="molecule type" value="Genomic_DNA"/>
</dbReference>
<keyword evidence="3" id="KW-1185">Reference proteome</keyword>
<keyword evidence="1" id="KW-0472">Membrane</keyword>
<keyword evidence="1" id="KW-1133">Transmembrane helix</keyword>
<evidence type="ECO:0000256" key="1">
    <source>
        <dbReference type="SAM" id="Phobius"/>
    </source>
</evidence>
<reference evidence="2 3" key="1">
    <citation type="submission" date="2019-01" db="EMBL/GenBank/DDBJ databases">
        <authorList>
            <person name="Chen W.-M."/>
        </authorList>
    </citation>
    <scope>NUCLEOTIDE SEQUENCE [LARGE SCALE GENOMIC DNA]</scope>
    <source>
        <strain evidence="2 3">CCP-7</strain>
    </source>
</reference>
<dbReference type="Proteomes" id="UP000282971">
    <property type="component" value="Unassembled WGS sequence"/>
</dbReference>
<gene>
    <name evidence="2" type="ORF">EOD43_04295</name>
</gene>
<evidence type="ECO:0000313" key="2">
    <source>
        <dbReference type="EMBL" id="RVT93124.1"/>
    </source>
</evidence>
<comment type="caution">
    <text evidence="2">The sequence shown here is derived from an EMBL/GenBank/DDBJ whole genome shotgun (WGS) entry which is preliminary data.</text>
</comment>
<dbReference type="RefSeq" id="WP_127741420.1">
    <property type="nucleotide sequence ID" value="NZ_SACN01000001.1"/>
</dbReference>
<sequence length="306" mass="33589">MTDITERLERLARLRTAGLLTVAEFEQEKRHLLASSASTSAVDPSAILTDAPTADIQPPYPLIVRIFAGLGLVALLIGIFAVIGWLLEIKEADERQEQVNSVAAQATVQQWAEETANGIEQAVAQLEQMGDGIARLQPTGWSIGTKRDPMNDLQVTTATTLIATAPFMVEVAVTCTGNQALVYDFVAFDEIGQPANFRRRITDKGRQQTSFSVRVDRAPAFDVIDTDMRNSNVARLISLSLYEQFDVAETAARGTSLTVQLPLETGEPVVKIDQSNPPMRHMLDNCLKELAARREWVKAHTTTWGA</sequence>
<dbReference type="AlphaFoldDB" id="A0A437M6K0"/>
<proteinExistence type="predicted"/>
<organism evidence="2 3">
    <name type="scientific">Sphingomonas crocodyli</name>
    <dbReference type="NCBI Taxonomy" id="1979270"/>
    <lineage>
        <taxon>Bacteria</taxon>
        <taxon>Pseudomonadati</taxon>
        <taxon>Pseudomonadota</taxon>
        <taxon>Alphaproteobacteria</taxon>
        <taxon>Sphingomonadales</taxon>
        <taxon>Sphingomonadaceae</taxon>
        <taxon>Sphingomonas</taxon>
    </lineage>
</organism>
<protein>
    <submittedName>
        <fullName evidence="2">SHOCT domain-containing protein</fullName>
    </submittedName>
</protein>